<dbReference type="AlphaFoldDB" id="A0A388M2Z1"/>
<gene>
    <name evidence="2" type="ORF">CBR_g48445</name>
</gene>
<feature type="compositionally biased region" description="Basic and acidic residues" evidence="1">
    <location>
        <begin position="275"/>
        <end position="301"/>
    </location>
</feature>
<organism evidence="2 3">
    <name type="scientific">Chara braunii</name>
    <name type="common">Braun's stonewort</name>
    <dbReference type="NCBI Taxonomy" id="69332"/>
    <lineage>
        <taxon>Eukaryota</taxon>
        <taxon>Viridiplantae</taxon>
        <taxon>Streptophyta</taxon>
        <taxon>Charophyceae</taxon>
        <taxon>Charales</taxon>
        <taxon>Characeae</taxon>
        <taxon>Chara</taxon>
    </lineage>
</organism>
<protein>
    <recommendedName>
        <fullName evidence="4">DUF4283 domain-containing protein</fullName>
    </recommendedName>
</protein>
<feature type="region of interest" description="Disordered" evidence="1">
    <location>
        <begin position="418"/>
        <end position="438"/>
    </location>
</feature>
<name>A0A388M2Z1_CHABU</name>
<feature type="compositionally biased region" description="Basic and acidic residues" evidence="1">
    <location>
        <begin position="150"/>
        <end position="190"/>
    </location>
</feature>
<reference evidence="2 3" key="1">
    <citation type="journal article" date="2018" name="Cell">
        <title>The Chara Genome: Secondary Complexity and Implications for Plant Terrestrialization.</title>
        <authorList>
            <person name="Nishiyama T."/>
            <person name="Sakayama H."/>
            <person name="Vries J.D."/>
            <person name="Buschmann H."/>
            <person name="Saint-Marcoux D."/>
            <person name="Ullrich K.K."/>
            <person name="Haas F.B."/>
            <person name="Vanderstraeten L."/>
            <person name="Becker D."/>
            <person name="Lang D."/>
            <person name="Vosolsobe S."/>
            <person name="Rombauts S."/>
            <person name="Wilhelmsson P.K.I."/>
            <person name="Janitza P."/>
            <person name="Kern R."/>
            <person name="Heyl A."/>
            <person name="Rumpler F."/>
            <person name="Villalobos L.I.A.C."/>
            <person name="Clay J.M."/>
            <person name="Skokan R."/>
            <person name="Toyoda A."/>
            <person name="Suzuki Y."/>
            <person name="Kagoshima H."/>
            <person name="Schijlen E."/>
            <person name="Tajeshwar N."/>
            <person name="Catarino B."/>
            <person name="Hetherington A.J."/>
            <person name="Saltykova A."/>
            <person name="Bonnot C."/>
            <person name="Breuninger H."/>
            <person name="Symeonidi A."/>
            <person name="Radhakrishnan G.V."/>
            <person name="Van Nieuwerburgh F."/>
            <person name="Deforce D."/>
            <person name="Chang C."/>
            <person name="Karol K.G."/>
            <person name="Hedrich R."/>
            <person name="Ulvskov P."/>
            <person name="Glockner G."/>
            <person name="Delwiche C.F."/>
            <person name="Petrasek J."/>
            <person name="Van de Peer Y."/>
            <person name="Friml J."/>
            <person name="Beilby M."/>
            <person name="Dolan L."/>
            <person name="Kohara Y."/>
            <person name="Sugano S."/>
            <person name="Fujiyama A."/>
            <person name="Delaux P.-M."/>
            <person name="Quint M."/>
            <person name="TheiBen G."/>
            <person name="Hagemann M."/>
            <person name="Harholt J."/>
            <person name="Dunand C."/>
            <person name="Zachgo S."/>
            <person name="Langdale J."/>
            <person name="Maumus F."/>
            <person name="Straeten D.V.D."/>
            <person name="Gould S.B."/>
            <person name="Rensing S.A."/>
        </authorList>
    </citation>
    <scope>NUCLEOTIDE SEQUENCE [LARGE SCALE GENOMIC DNA]</scope>
    <source>
        <strain evidence="2 3">S276</strain>
    </source>
</reference>
<keyword evidence="3" id="KW-1185">Reference proteome</keyword>
<dbReference type="EMBL" id="BFEA01000698">
    <property type="protein sequence ID" value="GBG88833.1"/>
    <property type="molecule type" value="Genomic_DNA"/>
</dbReference>
<evidence type="ECO:0000313" key="2">
    <source>
        <dbReference type="EMBL" id="GBG88833.1"/>
    </source>
</evidence>
<evidence type="ECO:0008006" key="4">
    <source>
        <dbReference type="Google" id="ProtNLM"/>
    </source>
</evidence>
<dbReference type="Proteomes" id="UP000265515">
    <property type="component" value="Unassembled WGS sequence"/>
</dbReference>
<feature type="compositionally biased region" description="Acidic residues" evidence="1">
    <location>
        <begin position="341"/>
        <end position="361"/>
    </location>
</feature>
<evidence type="ECO:0000256" key="1">
    <source>
        <dbReference type="SAM" id="MobiDB-lite"/>
    </source>
</evidence>
<evidence type="ECO:0000313" key="3">
    <source>
        <dbReference type="Proteomes" id="UP000265515"/>
    </source>
</evidence>
<dbReference type="Gramene" id="GBG88833">
    <property type="protein sequence ID" value="GBG88833"/>
    <property type="gene ID" value="CBR_g48445"/>
</dbReference>
<feature type="compositionally biased region" description="Basic and acidic residues" evidence="1">
    <location>
        <begin position="199"/>
        <end position="210"/>
    </location>
</feature>
<comment type="caution">
    <text evidence="2">The sequence shown here is derived from an EMBL/GenBank/DDBJ whole genome shotgun (WGS) entry which is preliminary data.</text>
</comment>
<proteinExistence type="predicted"/>
<feature type="compositionally biased region" description="Basic and acidic residues" evidence="1">
    <location>
        <begin position="224"/>
        <end position="247"/>
    </location>
</feature>
<feature type="compositionally biased region" description="Basic and acidic residues" evidence="1">
    <location>
        <begin position="309"/>
        <end position="322"/>
    </location>
</feature>
<accession>A0A388M2Z1</accession>
<feature type="region of interest" description="Disordered" evidence="1">
    <location>
        <begin position="148"/>
        <end position="368"/>
    </location>
</feature>
<sequence length="466" mass="52515">MRTGGQQEVKFQPPPKRGLFHNEGRNLATYVASAKEIATYMLRVGEAQITLDNKQYTVSFRPWMTEQELWEWREVARYKFFWIRCQLVTVAALVPLLGAVEDAFGKVVRVLSAYKDQSSPDLVNIRFDLESAARLRYKRYLVVDLGNDGQHFHSEDDPDCPKRKETSYADKVKGKDSNQAGKVKDREKGKTKTPSPAGEKAKDGEKEKSPPKNPTNGKNPLPPEPEHEEGNGKGNGNERVDIPKKDQGNMTTVSEEGEKDQNMRNSGGQPVVPEQDSHMDVKGVGREMKGLTEEEKGKSEEEAWDGMDEDKWAGGEKRKKEEEEPEEELEDLVEKLQREDSTEDEEDEVDTGKDEMEEEKDDSGVDKALQWEHSFSLSEDEEDVEEEEVEGVMIRLMVMTDGPNPVNVYDNATYGMSTPGKDLEGVTTSRQLPGISSPEEEFADCREVISTSDREESADRMPGKIG</sequence>